<comment type="subcellular location">
    <subcellularLocation>
        <location evidence="1">Cytoplasm</location>
        <location evidence="1">Cytoskeleton</location>
    </subcellularLocation>
</comment>
<evidence type="ECO:0000259" key="6">
    <source>
        <dbReference type="SMART" id="SM01349"/>
    </source>
</evidence>
<dbReference type="InterPro" id="IPR034085">
    <property type="entry name" value="TOG"/>
</dbReference>
<dbReference type="InterPro" id="IPR011989">
    <property type="entry name" value="ARM-like"/>
</dbReference>
<evidence type="ECO:0000256" key="3">
    <source>
        <dbReference type="ARBA" id="ARBA00022490"/>
    </source>
</evidence>
<organism evidence="7 8">
    <name type="scientific">Seminavis robusta</name>
    <dbReference type="NCBI Taxonomy" id="568900"/>
    <lineage>
        <taxon>Eukaryota</taxon>
        <taxon>Sar</taxon>
        <taxon>Stramenopiles</taxon>
        <taxon>Ochrophyta</taxon>
        <taxon>Bacillariophyta</taxon>
        <taxon>Bacillariophyceae</taxon>
        <taxon>Bacillariophycidae</taxon>
        <taxon>Naviculales</taxon>
        <taxon>Naviculaceae</taxon>
        <taxon>Seminavis</taxon>
    </lineage>
</organism>
<dbReference type="Pfam" id="PF08161">
    <property type="entry name" value="RRP12_HEAT"/>
    <property type="match status" value="1"/>
</dbReference>
<keyword evidence="8" id="KW-1185">Reference proteome</keyword>
<accession>A0A9N8HFQ7</accession>
<comment type="similarity">
    <text evidence="2">Belongs to the RRP12 family.</text>
</comment>
<evidence type="ECO:0000256" key="2">
    <source>
        <dbReference type="ARBA" id="ARBA00007690"/>
    </source>
</evidence>
<gene>
    <name evidence="7" type="ORF">SEMRO_536_G162240.1</name>
</gene>
<evidence type="ECO:0000313" key="7">
    <source>
        <dbReference type="EMBL" id="CAB9512441.1"/>
    </source>
</evidence>
<feature type="domain" description="TOG" evidence="6">
    <location>
        <begin position="784"/>
        <end position="1029"/>
    </location>
</feature>
<dbReference type="PANTHER" id="PTHR48287">
    <property type="entry name" value="ARM REPEAT SUPERFAMILY PROTEIN"/>
    <property type="match status" value="1"/>
</dbReference>
<feature type="region of interest" description="Disordered" evidence="5">
    <location>
        <begin position="1268"/>
        <end position="1295"/>
    </location>
</feature>
<dbReference type="InterPro" id="IPR016024">
    <property type="entry name" value="ARM-type_fold"/>
</dbReference>
<sequence>MMDVESYSVVLQGLKSPENKRDPRKLRLAAVAAAMSEVVGAGSQNQVSAAKVYAATVSALEGTLKENASTPEAIMDSISTQVALLEVLRVTVPHVSNPAILDASLPLSSRLLLAMVQSVNGMEDNSNNLLLSTKDDLGAITGILKGVCKATTEIIKHVTRKCDAKLLKQLYFGTLIPAAIDTNQSRSKLRAVAQTGILEILVIPQQQCHPTIKKSTTTLFHNRLRQVQASVKQGAADPPPELLPLVTFLEKCILFLDVATLGTDLMELLVACLNQAAGASSSSISDFVAMNNHNKALSAPRLVAINGLLSVVMALVGANDNEHLQQNTATAKTLYPRVLATLLQSKPTVVFHESAADMELIRQGRTLYSDVLLASLKGVIETDAEMACKLFPVVVQLLVQLGRTTSDDDVDEVAANAILTELGALFRSHFSKCILLSPSCSRQSIDKCVEGSLAALKTVVQPAFKPVWATALRTLVILLSMVEEHEQVPEIVRTILKLRQQVADGDLASCRAIDESVGSLVQSVGIETFWGWVDWTGRSGSTVNQAYTWLVPVMKTASSAAQEKRPRLEFFRTHVLDLARRCATLGASSNSTSSRSNYDAWVVSLWSLFSCFCHHPSDLSDYLETLLPTLVKAMEDERYPQLLGLICFGLETLSKDARERMKMDDGTLSEENQLEAEVLSKASVALLPVLFKNVERLHSSSDSQPADDMEEDTTVPRTVDVDANLVQRITEAIASLASLAPKPFLQKLFKKVLSRLLAETQADDVEKMKVYSLLCLSQALVASGALQESSVSLLYRTLKPMIRDDKLDSKVQKMAYRVLLEICQCYHSYVAEKETMADLIDLLTGTAVSANIPARSIRLKCIGALVDGFGPGGLSEKSLVGKITGEVLLCLKDSKGKTRTAAHQALLSLAKALGDAVEFLQVVTSALASETSHMRSAAVDACSRLVFEYAREDVKLQQSLPSLLQTVLILFDEQSREVIKSSVGFVRVCVVAMEPDQLQPMLPAVVGSLLKYHKGKDRFRKKIKIILKKLVRLYGYDTLMPLVPESDNRLLVHMRKLDERAKRRKAEGRSEAAVETGDFDDLVDEDEVDSDDGRTLFTGATGLTRKTRKTQLSRKTVQSTKTSNSRAQSKASNRSSTRLSSEQDGEIVNILGLKEKELAGNHNSDEDSDDDDDDMEFDDTGRLVVFDDDERESNLDNDGLTEGSIIAKRRRLGSNADGKSASARSTKQKRGKTVQQLGASYKSSKAGGDVMKKGQKYEPYAYVPLDGRSYSKKNRRRAVEQMATVVPHGGKRKRK</sequence>
<feature type="compositionally biased region" description="Polar residues" evidence="5">
    <location>
        <begin position="1233"/>
        <end position="1243"/>
    </location>
</feature>
<dbReference type="OrthoDB" id="2192888at2759"/>
<evidence type="ECO:0000256" key="5">
    <source>
        <dbReference type="SAM" id="MobiDB-lite"/>
    </source>
</evidence>
<feature type="compositionally biased region" description="Polar residues" evidence="5">
    <location>
        <begin position="1113"/>
        <end position="1142"/>
    </location>
</feature>
<dbReference type="PANTHER" id="PTHR48287:SF1">
    <property type="entry name" value="ARM REPEAT SUPERFAMILY PROTEIN"/>
    <property type="match status" value="1"/>
</dbReference>
<dbReference type="GO" id="GO:0005634">
    <property type="term" value="C:nucleus"/>
    <property type="evidence" value="ECO:0007669"/>
    <property type="project" value="UniProtKB-SubCell"/>
</dbReference>
<dbReference type="InterPro" id="IPR052087">
    <property type="entry name" value="RRP12"/>
</dbReference>
<name>A0A9N8HFQ7_9STRA</name>
<evidence type="ECO:0000313" key="8">
    <source>
        <dbReference type="Proteomes" id="UP001153069"/>
    </source>
</evidence>
<feature type="compositionally biased region" description="Acidic residues" evidence="5">
    <location>
        <begin position="1166"/>
        <end position="1178"/>
    </location>
</feature>
<keyword evidence="4" id="KW-0206">Cytoskeleton</keyword>
<reference evidence="7" key="1">
    <citation type="submission" date="2020-06" db="EMBL/GenBank/DDBJ databases">
        <authorList>
            <consortium name="Plant Systems Biology data submission"/>
        </authorList>
    </citation>
    <scope>NUCLEOTIDE SEQUENCE</scope>
    <source>
        <strain evidence="7">D6</strain>
    </source>
</reference>
<dbReference type="Proteomes" id="UP001153069">
    <property type="component" value="Unassembled WGS sequence"/>
</dbReference>
<dbReference type="InterPro" id="IPR048491">
    <property type="entry name" value="XMAP215_CLASP_TOG"/>
</dbReference>
<feature type="region of interest" description="Disordered" evidence="5">
    <location>
        <begin position="1083"/>
        <end position="1252"/>
    </location>
</feature>
<evidence type="ECO:0000256" key="1">
    <source>
        <dbReference type="ARBA" id="ARBA00004245"/>
    </source>
</evidence>
<dbReference type="GO" id="GO:0005856">
    <property type="term" value="C:cytoskeleton"/>
    <property type="evidence" value="ECO:0007669"/>
    <property type="project" value="UniProtKB-SubCell"/>
</dbReference>
<dbReference type="EMBL" id="CAICTM010000535">
    <property type="protein sequence ID" value="CAB9512441.1"/>
    <property type="molecule type" value="Genomic_DNA"/>
</dbReference>
<proteinExistence type="inferred from homology"/>
<comment type="caution">
    <text evidence="7">The sequence shown here is derived from an EMBL/GenBank/DDBJ whole genome shotgun (WGS) entry which is preliminary data.</text>
</comment>
<dbReference type="SUPFAM" id="SSF48371">
    <property type="entry name" value="ARM repeat"/>
    <property type="match status" value="1"/>
</dbReference>
<dbReference type="Gene3D" id="1.25.10.10">
    <property type="entry name" value="Leucine-rich Repeat Variant"/>
    <property type="match status" value="1"/>
</dbReference>
<evidence type="ECO:0000256" key="4">
    <source>
        <dbReference type="ARBA" id="ARBA00023212"/>
    </source>
</evidence>
<dbReference type="GO" id="GO:0015631">
    <property type="term" value="F:tubulin binding"/>
    <property type="evidence" value="ECO:0007669"/>
    <property type="project" value="InterPro"/>
</dbReference>
<keyword evidence="3" id="KW-0963">Cytoplasm</keyword>
<dbReference type="SMART" id="SM01349">
    <property type="entry name" value="TOG"/>
    <property type="match status" value="1"/>
</dbReference>
<dbReference type="Pfam" id="PF21041">
    <property type="entry name" value="XMAP215_CLASP_TOG"/>
    <property type="match status" value="1"/>
</dbReference>
<feature type="compositionally biased region" description="Basic and acidic residues" evidence="5">
    <location>
        <begin position="1153"/>
        <end position="1165"/>
    </location>
</feature>
<dbReference type="InterPro" id="IPR012978">
    <property type="entry name" value="HEAT_RRP12"/>
</dbReference>
<protein>
    <submittedName>
        <fullName evidence="7">RRP12-like protein</fullName>
    </submittedName>
</protein>